<proteinExistence type="predicted"/>
<keyword evidence="2" id="KW-1185">Reference proteome</keyword>
<gene>
    <name evidence="1" type="ORF">OV079_45255</name>
</gene>
<protein>
    <submittedName>
        <fullName evidence="1">Uncharacterized protein</fullName>
    </submittedName>
</protein>
<organism evidence="1 2">
    <name type="scientific">Nannocystis pusilla</name>
    <dbReference type="NCBI Taxonomy" id="889268"/>
    <lineage>
        <taxon>Bacteria</taxon>
        <taxon>Pseudomonadati</taxon>
        <taxon>Myxococcota</taxon>
        <taxon>Polyangia</taxon>
        <taxon>Nannocystales</taxon>
        <taxon>Nannocystaceae</taxon>
        <taxon>Nannocystis</taxon>
    </lineage>
</organism>
<dbReference type="EMBL" id="JAPNKE010000002">
    <property type="protein sequence ID" value="MCY1012625.1"/>
    <property type="molecule type" value="Genomic_DNA"/>
</dbReference>
<comment type="caution">
    <text evidence="1">The sequence shown here is derived from an EMBL/GenBank/DDBJ whole genome shotgun (WGS) entry which is preliminary data.</text>
</comment>
<evidence type="ECO:0000313" key="1">
    <source>
        <dbReference type="EMBL" id="MCY1012625.1"/>
    </source>
</evidence>
<name>A0A9X3J2X5_9BACT</name>
<dbReference type="AlphaFoldDB" id="A0A9X3J2X5"/>
<dbReference type="RefSeq" id="WP_267776107.1">
    <property type="nucleotide sequence ID" value="NZ_JAPNKE010000002.1"/>
</dbReference>
<sequence length="465" mass="51155">MRDLFAAPPNESPALARLDVATGDPARNLLHDALGLQEDRLDNPLALRLRPDGADLPYVVRAYWSWKRRLPFAYRKCQRGGDGKAPRCGDARTNLAPGPGFTMPATELARVQRFVHRNLGWGVHAGNPRTAVGDSASDLYPVRLDHRGLRPGAVYADPYGHVFFVVDLVPAQDGRPGALLAVDGQPDGGIVRREFWEGEFLWSTERAHGGVGFKQFRPVVRQPGGGLVQLGDAAIAGAPDLGDIWTGHAELAGTAFYDAVRALLEPPPWDASRQQREAVAAFAALARDRVGPIDRAAEFQRDRKRAIAMPKGWQVFEATGAWESHSTPGRDLRLLAALDVVRGLPDRVRERPALYVTGGDPEARAHALADELDVLLRDPQYAITYTRSDGSPWTLTLRDLADREAALERAYNPNDCPELRWGAPEGSDELATCSFRAPADQHARMEAYRGWLHQRRPPTRGDKAP</sequence>
<accession>A0A9X3J2X5</accession>
<evidence type="ECO:0000313" key="2">
    <source>
        <dbReference type="Proteomes" id="UP001150924"/>
    </source>
</evidence>
<dbReference type="Proteomes" id="UP001150924">
    <property type="component" value="Unassembled WGS sequence"/>
</dbReference>
<reference evidence="1" key="1">
    <citation type="submission" date="2022-11" db="EMBL/GenBank/DDBJ databases">
        <title>Minimal conservation of predation-associated metabolite biosynthetic gene clusters underscores biosynthetic potential of Myxococcota including descriptions for ten novel species: Archangium lansinium sp. nov., Myxococcus landrumus sp. nov., Nannocystis bai.</title>
        <authorList>
            <person name="Ahearne A."/>
            <person name="Stevens C."/>
            <person name="Phillips K."/>
        </authorList>
    </citation>
    <scope>NUCLEOTIDE SEQUENCE</scope>
    <source>
        <strain evidence="1">Na p29</strain>
    </source>
</reference>